<name>A0AAN8AXK8_ELEMC</name>
<organism evidence="1 2">
    <name type="scientific">Eleginops maclovinus</name>
    <name type="common">Patagonian blennie</name>
    <name type="synonym">Eleginus maclovinus</name>
    <dbReference type="NCBI Taxonomy" id="56733"/>
    <lineage>
        <taxon>Eukaryota</taxon>
        <taxon>Metazoa</taxon>
        <taxon>Chordata</taxon>
        <taxon>Craniata</taxon>
        <taxon>Vertebrata</taxon>
        <taxon>Euteleostomi</taxon>
        <taxon>Actinopterygii</taxon>
        <taxon>Neopterygii</taxon>
        <taxon>Teleostei</taxon>
        <taxon>Neoteleostei</taxon>
        <taxon>Acanthomorphata</taxon>
        <taxon>Eupercaria</taxon>
        <taxon>Perciformes</taxon>
        <taxon>Notothenioidei</taxon>
        <taxon>Eleginopidae</taxon>
        <taxon>Eleginops</taxon>
    </lineage>
</organism>
<evidence type="ECO:0000313" key="1">
    <source>
        <dbReference type="EMBL" id="KAK5873674.1"/>
    </source>
</evidence>
<gene>
    <name evidence="1" type="ORF">PBY51_018695</name>
</gene>
<dbReference type="AlphaFoldDB" id="A0AAN8AXK8"/>
<protein>
    <submittedName>
        <fullName evidence="1">Uncharacterized protein</fullName>
    </submittedName>
</protein>
<comment type="caution">
    <text evidence="1">The sequence shown here is derived from an EMBL/GenBank/DDBJ whole genome shotgun (WGS) entry which is preliminary data.</text>
</comment>
<reference evidence="1 2" key="1">
    <citation type="journal article" date="2023" name="Genes (Basel)">
        <title>Chromosome-Level Genome Assembly and Circadian Gene Repertoire of the Patagonia Blennie Eleginops maclovinus-The Closest Ancestral Proxy of Antarctic Cryonotothenioids.</title>
        <authorList>
            <person name="Cheng C.C."/>
            <person name="Rivera-Colon A.G."/>
            <person name="Minhas B.F."/>
            <person name="Wilson L."/>
            <person name="Rayamajhi N."/>
            <person name="Vargas-Chacoff L."/>
            <person name="Catchen J.M."/>
        </authorList>
    </citation>
    <scope>NUCLEOTIDE SEQUENCE [LARGE SCALE GENOMIC DNA]</scope>
    <source>
        <strain evidence="1">JMC-PN-2008</strain>
    </source>
</reference>
<dbReference type="EMBL" id="JAUZQC010000003">
    <property type="protein sequence ID" value="KAK5873674.1"/>
    <property type="molecule type" value="Genomic_DNA"/>
</dbReference>
<reference evidence="1 2" key="2">
    <citation type="journal article" date="2023" name="Mol. Biol. Evol.">
        <title>Genomics of Secondarily Temperate Adaptation in the Only Non-Antarctic Icefish.</title>
        <authorList>
            <person name="Rivera-Colon A.G."/>
            <person name="Rayamajhi N."/>
            <person name="Minhas B.F."/>
            <person name="Madrigal G."/>
            <person name="Bilyk K.T."/>
            <person name="Yoon V."/>
            <person name="Hune M."/>
            <person name="Gregory S."/>
            <person name="Cheng C.H.C."/>
            <person name="Catchen J.M."/>
        </authorList>
    </citation>
    <scope>NUCLEOTIDE SEQUENCE [LARGE SCALE GENOMIC DNA]</scope>
    <source>
        <strain evidence="1">JMC-PN-2008</strain>
    </source>
</reference>
<sequence length="89" mass="9508">MSSPTILFSPVGSCGGVGTAAPIAHFAVSLAGNSLSMEPLHCLRPIDTPVQVSDRSAIQSPCPLAESLAVSQYYWLLRPMGLRYSMTLW</sequence>
<evidence type="ECO:0000313" key="2">
    <source>
        <dbReference type="Proteomes" id="UP001346869"/>
    </source>
</evidence>
<proteinExistence type="predicted"/>
<dbReference type="Proteomes" id="UP001346869">
    <property type="component" value="Unassembled WGS sequence"/>
</dbReference>
<keyword evidence="2" id="KW-1185">Reference proteome</keyword>
<accession>A0AAN8AXK8</accession>